<evidence type="ECO:0000256" key="1">
    <source>
        <dbReference type="SAM" id="Phobius"/>
    </source>
</evidence>
<proteinExistence type="predicted"/>
<reference evidence="3" key="1">
    <citation type="journal article" date="2016" name="Nature">
        <title>Genome evolution in the allotetraploid frog Xenopus laevis.</title>
        <authorList>
            <person name="Session A.M."/>
            <person name="Uno Y."/>
            <person name="Kwon T."/>
            <person name="Chapman J.A."/>
            <person name="Toyoda A."/>
            <person name="Takahashi S."/>
            <person name="Fukui A."/>
            <person name="Hikosaka A."/>
            <person name="Suzuki A."/>
            <person name="Kondo M."/>
            <person name="van Heeringen S.J."/>
            <person name="Quigley I."/>
            <person name="Heinz S."/>
            <person name="Ogino H."/>
            <person name="Ochi H."/>
            <person name="Hellsten U."/>
            <person name="Lyons J.B."/>
            <person name="Simakov O."/>
            <person name="Putnam N."/>
            <person name="Stites J."/>
            <person name="Kuroki Y."/>
            <person name="Tanaka T."/>
            <person name="Michiue T."/>
            <person name="Watanabe M."/>
            <person name="Bogdanovic O."/>
            <person name="Lister R."/>
            <person name="Georgiou G."/>
            <person name="Paranjpe S.S."/>
            <person name="van Kruijsbergen I."/>
            <person name="Shu S."/>
            <person name="Carlson J."/>
            <person name="Kinoshita T."/>
            <person name="Ohta Y."/>
            <person name="Mawaribuchi S."/>
            <person name="Jenkins J."/>
            <person name="Grimwood J."/>
            <person name="Schmutz J."/>
            <person name="Mitros T."/>
            <person name="Mozaffari S.V."/>
            <person name="Suzuki Y."/>
            <person name="Haramoto Y."/>
            <person name="Yamamoto T.S."/>
            <person name="Takagi C."/>
            <person name="Heald R."/>
            <person name="Miller K."/>
            <person name="Haudenschild C."/>
            <person name="Kitzman J."/>
            <person name="Nakayama T."/>
            <person name="Izutsu Y."/>
            <person name="Robert J."/>
            <person name="Fortriede J."/>
            <person name="Burns K."/>
            <person name="Lotay V."/>
            <person name="Karimi K."/>
            <person name="Yasuoka Y."/>
            <person name="Dichmann D.S."/>
            <person name="Flajnik M.F."/>
            <person name="Houston D.W."/>
            <person name="Shendure J."/>
            <person name="DuPasquier L."/>
            <person name="Vize P.D."/>
            <person name="Zorn A.M."/>
            <person name="Ito M."/>
            <person name="Marcotte E.M."/>
            <person name="Wallingford J.B."/>
            <person name="Ito Y."/>
            <person name="Asashima M."/>
            <person name="Ueno N."/>
            <person name="Matsuda Y."/>
            <person name="Veenstra G.J."/>
            <person name="Fujiyama A."/>
            <person name="Harland R.M."/>
            <person name="Taira M."/>
            <person name="Rokhsar D.S."/>
        </authorList>
    </citation>
    <scope>NUCLEOTIDE SEQUENCE [LARGE SCALE GENOMIC DNA]</scope>
    <source>
        <strain evidence="3">J</strain>
    </source>
</reference>
<accession>A0A974H2U5</accession>
<evidence type="ECO:0000313" key="2">
    <source>
        <dbReference type="EMBL" id="OCT62823.1"/>
    </source>
</evidence>
<gene>
    <name evidence="2" type="ORF">XELAEV_18043914mg</name>
</gene>
<organism evidence="2 3">
    <name type="scientific">Xenopus laevis</name>
    <name type="common">African clawed frog</name>
    <dbReference type="NCBI Taxonomy" id="8355"/>
    <lineage>
        <taxon>Eukaryota</taxon>
        <taxon>Metazoa</taxon>
        <taxon>Chordata</taxon>
        <taxon>Craniata</taxon>
        <taxon>Vertebrata</taxon>
        <taxon>Euteleostomi</taxon>
        <taxon>Amphibia</taxon>
        <taxon>Batrachia</taxon>
        <taxon>Anura</taxon>
        <taxon>Pipoidea</taxon>
        <taxon>Pipidae</taxon>
        <taxon>Xenopodinae</taxon>
        <taxon>Xenopus</taxon>
        <taxon>Xenopus</taxon>
    </lineage>
</organism>
<feature type="transmembrane region" description="Helical" evidence="1">
    <location>
        <begin position="34"/>
        <end position="57"/>
    </location>
</feature>
<keyword evidence="1" id="KW-0472">Membrane</keyword>
<protein>
    <submittedName>
        <fullName evidence="2">Uncharacterized protein</fullName>
    </submittedName>
</protein>
<dbReference type="AlphaFoldDB" id="A0A974H2U5"/>
<dbReference type="Proteomes" id="UP000694892">
    <property type="component" value="Chromosome 9_10L"/>
</dbReference>
<sequence>MCVCFLVSSLVCINPCVSIYRYVFMPLVVYVYPLVGMFDCIPFCECACIPVCVSICVSTRLGKCLCLSVSLWLNISSVGMMLPCRLNSPL</sequence>
<evidence type="ECO:0000313" key="3">
    <source>
        <dbReference type="Proteomes" id="UP000694892"/>
    </source>
</evidence>
<feature type="transmembrane region" description="Helical" evidence="1">
    <location>
        <begin position="64"/>
        <end position="82"/>
    </location>
</feature>
<name>A0A974H2U5_XENLA</name>
<keyword evidence="1" id="KW-0812">Transmembrane</keyword>
<keyword evidence="1" id="KW-1133">Transmembrane helix</keyword>
<dbReference type="EMBL" id="CM004482">
    <property type="protein sequence ID" value="OCT62823.1"/>
    <property type="molecule type" value="Genomic_DNA"/>
</dbReference>